<dbReference type="Proteomes" id="UP000461506">
    <property type="component" value="Unassembled WGS sequence"/>
</dbReference>
<gene>
    <name evidence="2" type="ORF">CGS56_05360</name>
    <name evidence="1" type="ORF">GKD95_12430</name>
</gene>
<evidence type="ECO:0000313" key="4">
    <source>
        <dbReference type="Proteomes" id="UP000461506"/>
    </source>
</evidence>
<accession>A0A2A7AAY4</accession>
<evidence type="ECO:0000313" key="2">
    <source>
        <dbReference type="EMBL" id="PDX76108.1"/>
    </source>
</evidence>
<reference evidence="1 4" key="3">
    <citation type="journal article" date="2019" name="Nat. Med.">
        <title>A library of human gut bacterial isolates paired with longitudinal multiomics data enables mechanistic microbiome research.</title>
        <authorList>
            <person name="Poyet M."/>
            <person name="Groussin M."/>
            <person name="Gibbons S.M."/>
            <person name="Avila-Pacheco J."/>
            <person name="Jiang X."/>
            <person name="Kearney S.M."/>
            <person name="Perrotta A.R."/>
            <person name="Berdy B."/>
            <person name="Zhao S."/>
            <person name="Lieberman T.D."/>
            <person name="Swanson P.K."/>
            <person name="Smith M."/>
            <person name="Roesemann S."/>
            <person name="Alexander J.E."/>
            <person name="Rich S.A."/>
            <person name="Livny J."/>
            <person name="Vlamakis H."/>
            <person name="Clish C."/>
            <person name="Bullock K."/>
            <person name="Deik A."/>
            <person name="Scott J."/>
            <person name="Pierce K.A."/>
            <person name="Xavier R.J."/>
            <person name="Alm E.J."/>
        </authorList>
    </citation>
    <scope>NUCLEOTIDE SEQUENCE [LARGE SCALE GENOMIC DNA]</scope>
    <source>
        <strain evidence="1 4">BIOML-A1</strain>
    </source>
</reference>
<protein>
    <submittedName>
        <fullName evidence="2">Uncharacterized protein</fullName>
    </submittedName>
</protein>
<name>A0A2A7AAY4_9FIRM</name>
<dbReference type="Proteomes" id="UP000220157">
    <property type="component" value="Unassembled WGS sequence"/>
</dbReference>
<reference evidence="2 3" key="1">
    <citation type="journal article" date="2017" name="Front. Microbiol.">
        <title>New Insights into the Diversity of the Genus Faecalibacterium.</title>
        <authorList>
            <person name="Benevides L."/>
            <person name="Burman S."/>
            <person name="Martin R."/>
            <person name="Robert V."/>
            <person name="Thomas M."/>
            <person name="Miquel S."/>
            <person name="Chain F."/>
            <person name="Sokol H."/>
            <person name="Bermudez-Humaran L.G."/>
            <person name="Morrison M."/>
            <person name="Langella P."/>
            <person name="Azevedo V.A."/>
            <person name="Chatel J.M."/>
            <person name="Soares S."/>
        </authorList>
    </citation>
    <scope>NUCLEOTIDE SEQUENCE [LARGE SCALE GENOMIC DNA]</scope>
    <source>
        <strain evidence="2 3">CNCM I 4573</strain>
    </source>
</reference>
<evidence type="ECO:0000313" key="1">
    <source>
        <dbReference type="EMBL" id="MSC64114.1"/>
    </source>
</evidence>
<organism evidence="2 3">
    <name type="scientific">Faecalibacterium prausnitzii</name>
    <dbReference type="NCBI Taxonomy" id="853"/>
    <lineage>
        <taxon>Bacteria</taxon>
        <taxon>Bacillati</taxon>
        <taxon>Bacillota</taxon>
        <taxon>Clostridia</taxon>
        <taxon>Eubacteriales</taxon>
        <taxon>Oscillospiraceae</taxon>
        <taxon>Faecalibacterium</taxon>
    </lineage>
</organism>
<dbReference type="EMBL" id="WKQN01000015">
    <property type="protein sequence ID" value="MSC64114.1"/>
    <property type="molecule type" value="Genomic_DNA"/>
</dbReference>
<dbReference type="EMBL" id="NMTW01000026">
    <property type="protein sequence ID" value="PDX76108.1"/>
    <property type="molecule type" value="Genomic_DNA"/>
</dbReference>
<dbReference type="AlphaFoldDB" id="A0A2A7AAY4"/>
<sequence length="70" mass="7862">MKIIIAINGHGLRWHVCNAIAKGIVAELSAKDGKYYSLEGARVMVEGVPTRRLFVLFAKFVLLRPIRRTP</sequence>
<comment type="caution">
    <text evidence="2">The sequence shown here is derived from an EMBL/GenBank/DDBJ whole genome shotgun (WGS) entry which is preliminary data.</text>
</comment>
<proteinExistence type="predicted"/>
<dbReference type="RefSeq" id="WP_097785182.1">
    <property type="nucleotide sequence ID" value="NZ_NMTW01000026.1"/>
</dbReference>
<reference evidence="2" key="2">
    <citation type="submission" date="2017-07" db="EMBL/GenBank/DDBJ databases">
        <authorList>
            <person name="Sun Z.S."/>
            <person name="Albrecht U."/>
            <person name="Echele G."/>
            <person name="Lee C.C."/>
        </authorList>
    </citation>
    <scope>NUCLEOTIDE SEQUENCE</scope>
    <source>
        <strain evidence="2">CNCM I 4573</strain>
    </source>
</reference>
<evidence type="ECO:0000313" key="3">
    <source>
        <dbReference type="Proteomes" id="UP000220157"/>
    </source>
</evidence>